<evidence type="ECO:0000256" key="6">
    <source>
        <dbReference type="ARBA" id="ARBA00022747"/>
    </source>
</evidence>
<feature type="domain" description="DNA methylase adenine-specific" evidence="8">
    <location>
        <begin position="93"/>
        <end position="194"/>
    </location>
</feature>
<dbReference type="PRINTS" id="PR00507">
    <property type="entry name" value="N12N6MTFRASE"/>
</dbReference>
<evidence type="ECO:0000256" key="1">
    <source>
        <dbReference type="ARBA" id="ARBA00006594"/>
    </source>
</evidence>
<evidence type="ECO:0000259" key="8">
    <source>
        <dbReference type="Pfam" id="PF02384"/>
    </source>
</evidence>
<accession>A0A557P361</accession>
<organism evidence="9 10">
    <name type="scientific">Vibrio algivorus</name>
    <dbReference type="NCBI Taxonomy" id="1667024"/>
    <lineage>
        <taxon>Bacteria</taxon>
        <taxon>Pseudomonadati</taxon>
        <taxon>Pseudomonadota</taxon>
        <taxon>Gammaproteobacteria</taxon>
        <taxon>Vibrionales</taxon>
        <taxon>Vibrionaceae</taxon>
        <taxon>Vibrio</taxon>
    </lineage>
</organism>
<comment type="caution">
    <text evidence="9">The sequence shown here is derived from an EMBL/GenBank/DDBJ whole genome shotgun (WGS) entry which is preliminary data.</text>
</comment>
<dbReference type="GO" id="GO:0003677">
    <property type="term" value="F:DNA binding"/>
    <property type="evidence" value="ECO:0007669"/>
    <property type="project" value="InterPro"/>
</dbReference>
<dbReference type="Proteomes" id="UP000319828">
    <property type="component" value="Unassembled WGS sequence"/>
</dbReference>
<dbReference type="GO" id="GO:0032259">
    <property type="term" value="P:methylation"/>
    <property type="evidence" value="ECO:0007669"/>
    <property type="project" value="UniProtKB-KW"/>
</dbReference>
<dbReference type="PANTHER" id="PTHR42933">
    <property type="entry name" value="SLR6095 PROTEIN"/>
    <property type="match status" value="1"/>
</dbReference>
<dbReference type="InterPro" id="IPR051537">
    <property type="entry name" value="DNA_Adenine_Mtase"/>
</dbReference>
<dbReference type="GO" id="GO:0008170">
    <property type="term" value="F:N-methyltransferase activity"/>
    <property type="evidence" value="ECO:0007669"/>
    <property type="project" value="InterPro"/>
</dbReference>
<keyword evidence="5" id="KW-0949">S-adenosyl-L-methionine</keyword>
<dbReference type="InterPro" id="IPR029063">
    <property type="entry name" value="SAM-dependent_MTases_sf"/>
</dbReference>
<dbReference type="Pfam" id="PF02384">
    <property type="entry name" value="N6_Mtase"/>
    <property type="match status" value="1"/>
</dbReference>
<dbReference type="RefSeq" id="WP_144388588.1">
    <property type="nucleotide sequence ID" value="NZ_CANNCB010000031.1"/>
</dbReference>
<evidence type="ECO:0000313" key="9">
    <source>
        <dbReference type="EMBL" id="TVO35098.1"/>
    </source>
</evidence>
<dbReference type="OrthoDB" id="9784823at2"/>
<name>A0A557P361_9VIBR</name>
<proteinExistence type="inferred from homology"/>
<dbReference type="PANTHER" id="PTHR42933:SF3">
    <property type="entry name" value="TYPE I RESTRICTION ENZYME MJAVIII METHYLASE SUBUNIT"/>
    <property type="match status" value="1"/>
</dbReference>
<evidence type="ECO:0000256" key="5">
    <source>
        <dbReference type="ARBA" id="ARBA00022691"/>
    </source>
</evidence>
<reference evidence="9 10" key="1">
    <citation type="submission" date="2019-07" db="EMBL/GenBank/DDBJ databases">
        <title>The draft genome sequence of Vibrio algivorus M1486.</title>
        <authorList>
            <person name="Meng X."/>
        </authorList>
    </citation>
    <scope>NUCLEOTIDE SEQUENCE [LARGE SCALE GENOMIC DNA]</scope>
    <source>
        <strain evidence="9 10">M1486</strain>
    </source>
</reference>
<sequence>MNYRKELEKEFKSTAPYHHRHKVWDDFITCFAIAIHNASLKDEELENKYLQIINQYEKKDRYQFTKMAGLLTEAFEQNGFGDLLGEIYMALEIGSKNLGQFFTPYSLSKMCAQLTLDKKLIESQRYLTASEPACGSGGMIVALADAMYSEGYNPQQLLLANCVDVDQTAAMMCYIQLSLFGIPAKVTIGNTLTMTFSRTMLTPMYHLGGWVLKEMAGQKLPATSLINNAKIIIKHCSENNTEICKNEIIQKIETGNEYQIITIIESVSRLSINDDVYDLIA</sequence>
<keyword evidence="3 9" id="KW-0489">Methyltransferase</keyword>
<keyword evidence="6" id="KW-0680">Restriction system</keyword>
<gene>
    <name evidence="9" type="ORF">FOF44_12405</name>
</gene>
<evidence type="ECO:0000256" key="7">
    <source>
        <dbReference type="ARBA" id="ARBA00047942"/>
    </source>
</evidence>
<protein>
    <recommendedName>
        <fullName evidence="2">site-specific DNA-methyltransferase (adenine-specific)</fullName>
        <ecNumber evidence="2">2.1.1.72</ecNumber>
    </recommendedName>
</protein>
<dbReference type="GO" id="GO:0009307">
    <property type="term" value="P:DNA restriction-modification system"/>
    <property type="evidence" value="ECO:0007669"/>
    <property type="project" value="UniProtKB-KW"/>
</dbReference>
<dbReference type="Gene3D" id="3.40.50.150">
    <property type="entry name" value="Vaccinia Virus protein VP39"/>
    <property type="match status" value="1"/>
</dbReference>
<dbReference type="GO" id="GO:0009007">
    <property type="term" value="F:site-specific DNA-methyltransferase (adenine-specific) activity"/>
    <property type="evidence" value="ECO:0007669"/>
    <property type="project" value="UniProtKB-EC"/>
</dbReference>
<evidence type="ECO:0000256" key="3">
    <source>
        <dbReference type="ARBA" id="ARBA00022603"/>
    </source>
</evidence>
<dbReference type="EMBL" id="VMKJ01000026">
    <property type="protein sequence ID" value="TVO35098.1"/>
    <property type="molecule type" value="Genomic_DNA"/>
</dbReference>
<dbReference type="InterPro" id="IPR003356">
    <property type="entry name" value="DNA_methylase_A-5"/>
</dbReference>
<comment type="catalytic activity">
    <reaction evidence="7">
        <text>a 2'-deoxyadenosine in DNA + S-adenosyl-L-methionine = an N(6)-methyl-2'-deoxyadenosine in DNA + S-adenosyl-L-homocysteine + H(+)</text>
        <dbReference type="Rhea" id="RHEA:15197"/>
        <dbReference type="Rhea" id="RHEA-COMP:12418"/>
        <dbReference type="Rhea" id="RHEA-COMP:12419"/>
        <dbReference type="ChEBI" id="CHEBI:15378"/>
        <dbReference type="ChEBI" id="CHEBI:57856"/>
        <dbReference type="ChEBI" id="CHEBI:59789"/>
        <dbReference type="ChEBI" id="CHEBI:90615"/>
        <dbReference type="ChEBI" id="CHEBI:90616"/>
        <dbReference type="EC" id="2.1.1.72"/>
    </reaction>
</comment>
<evidence type="ECO:0000313" key="10">
    <source>
        <dbReference type="Proteomes" id="UP000319828"/>
    </source>
</evidence>
<evidence type="ECO:0000256" key="2">
    <source>
        <dbReference type="ARBA" id="ARBA00011900"/>
    </source>
</evidence>
<dbReference type="AlphaFoldDB" id="A0A557P361"/>
<comment type="similarity">
    <text evidence="1">Belongs to the N(4)/N(6)-methyltransferase family.</text>
</comment>
<dbReference type="EC" id="2.1.1.72" evidence="2"/>
<dbReference type="SUPFAM" id="SSF53335">
    <property type="entry name" value="S-adenosyl-L-methionine-dependent methyltransferases"/>
    <property type="match status" value="1"/>
</dbReference>
<evidence type="ECO:0000256" key="4">
    <source>
        <dbReference type="ARBA" id="ARBA00022679"/>
    </source>
</evidence>
<keyword evidence="4" id="KW-0808">Transferase</keyword>